<dbReference type="InterPro" id="IPR036255">
    <property type="entry name" value="YgfB-like_sf"/>
</dbReference>
<comment type="caution">
    <text evidence="2">The sequence shown here is derived from an EMBL/GenBank/DDBJ whole genome shotgun (WGS) entry which is preliminary data.</text>
</comment>
<proteinExistence type="inferred from homology"/>
<dbReference type="Pfam" id="PF03695">
    <property type="entry name" value="UPF0149"/>
    <property type="match status" value="1"/>
</dbReference>
<comment type="similarity">
    <text evidence="1">Belongs to the UPF0149 family.</text>
</comment>
<organism evidence="2 3">
    <name type="scientific">Acinetobacter halotolerans</name>
    <dbReference type="NCBI Taxonomy" id="1752076"/>
    <lineage>
        <taxon>Bacteria</taxon>
        <taxon>Pseudomonadati</taxon>
        <taxon>Pseudomonadota</taxon>
        <taxon>Gammaproteobacteria</taxon>
        <taxon>Moraxellales</taxon>
        <taxon>Moraxellaceae</taxon>
        <taxon>Acinetobacter</taxon>
    </lineage>
</organism>
<protein>
    <submittedName>
        <fullName evidence="2">YecA family protein</fullName>
    </submittedName>
</protein>
<gene>
    <name evidence="2" type="ORF">EXE30_10325</name>
</gene>
<dbReference type="PANTHER" id="PTHR37528">
    <property type="entry name" value="UPF0149 PROTEIN YGFB"/>
    <property type="match status" value="1"/>
</dbReference>
<accession>A0A4Q6X815</accession>
<evidence type="ECO:0000256" key="1">
    <source>
        <dbReference type="ARBA" id="ARBA00038308"/>
    </source>
</evidence>
<dbReference type="GO" id="GO:0005829">
    <property type="term" value="C:cytosol"/>
    <property type="evidence" value="ECO:0007669"/>
    <property type="project" value="TreeGrafter"/>
</dbReference>
<evidence type="ECO:0000313" key="2">
    <source>
        <dbReference type="EMBL" id="RZF51606.1"/>
    </source>
</evidence>
<reference evidence="2 3" key="1">
    <citation type="submission" date="2019-02" db="EMBL/GenBank/DDBJ databases">
        <title>The draft genome of Acinetobacter halotolerans strain JCM 31009.</title>
        <authorList>
            <person name="Qin J."/>
            <person name="Feng Y."/>
            <person name="Nemec A."/>
            <person name="Zong Z."/>
        </authorList>
    </citation>
    <scope>NUCLEOTIDE SEQUENCE [LARGE SCALE GENOMIC DNA]</scope>
    <source>
        <strain evidence="2 3">JCM 31009</strain>
    </source>
</reference>
<dbReference type="SUPFAM" id="SSF101327">
    <property type="entry name" value="YgfB-like"/>
    <property type="match status" value="1"/>
</dbReference>
<dbReference type="AlphaFoldDB" id="A0A4Q6X815"/>
<name>A0A4Q6X815_9GAMM</name>
<dbReference type="PANTHER" id="PTHR37528:SF1">
    <property type="entry name" value="UPF0149 PROTEIN YGFB"/>
    <property type="match status" value="1"/>
</dbReference>
<dbReference type="InterPro" id="IPR011978">
    <property type="entry name" value="YgfB-like"/>
</dbReference>
<dbReference type="Proteomes" id="UP000292110">
    <property type="component" value="Unassembled WGS sequence"/>
</dbReference>
<dbReference type="EMBL" id="SGIM01000008">
    <property type="protein sequence ID" value="RZF51606.1"/>
    <property type="molecule type" value="Genomic_DNA"/>
</dbReference>
<dbReference type="Gene3D" id="1.20.120.740">
    <property type="entry name" value="YgfB uncharacterised protein family UPF0149, PF03695"/>
    <property type="match status" value="1"/>
</dbReference>
<sequence>MQDDISGWNEWNAHFQGIEEISSPSELHGLLTGIVCVTQAPTTDEWSQILNTLNVPALTAEALESLTDEADDVSHALSDDELDYLPMLPDDTHVLEERVTALADWCAGVVLGFGLACGRIRGDEQELIEHLQEVAAVEFEDSDNDEEGEESYLELYEFVRLIPVSLSIGRAKTPVAESSLLQNFHAKSRNQDTAVDPQTVVEMFTPHRPS</sequence>
<evidence type="ECO:0000313" key="3">
    <source>
        <dbReference type="Proteomes" id="UP000292110"/>
    </source>
</evidence>
<dbReference type="RefSeq" id="WP_130162310.1">
    <property type="nucleotide sequence ID" value="NZ_SGIM01000008.1"/>
</dbReference>
<keyword evidence="3" id="KW-1185">Reference proteome</keyword>